<gene>
    <name evidence="2" type="ORF">GKE97_02685</name>
</gene>
<evidence type="ECO:0000256" key="1">
    <source>
        <dbReference type="SAM" id="MobiDB-lite"/>
    </source>
</evidence>
<feature type="compositionally biased region" description="Basic and acidic residues" evidence="1">
    <location>
        <begin position="1"/>
        <end position="11"/>
    </location>
</feature>
<name>A0A6I2R0H0_FLAPL</name>
<protein>
    <submittedName>
        <fullName evidence="2">Uncharacterized protein</fullName>
    </submittedName>
</protein>
<proteinExistence type="predicted"/>
<sequence length="107" mass="11953">MSSRRTEKEAETTAQAAEETAKAEKTETRKPRARGSQVYCGPTVRGVAKQYTVYAGELPEELKAFIQKHPEAEALVVPVERFAETRRKLEQAGTAQAILYRKIKSIS</sequence>
<reference evidence="2 3" key="1">
    <citation type="journal article" date="2019" name="Nat. Med.">
        <title>A library of human gut bacterial isolates paired with longitudinal multiomics data enables mechanistic microbiome research.</title>
        <authorList>
            <person name="Poyet M."/>
            <person name="Groussin M."/>
            <person name="Gibbons S.M."/>
            <person name="Avila-Pacheco J."/>
            <person name="Jiang X."/>
            <person name="Kearney S.M."/>
            <person name="Perrotta A.R."/>
            <person name="Berdy B."/>
            <person name="Zhao S."/>
            <person name="Lieberman T.D."/>
            <person name="Swanson P.K."/>
            <person name="Smith M."/>
            <person name="Roesemann S."/>
            <person name="Alexander J.E."/>
            <person name="Rich S.A."/>
            <person name="Livny J."/>
            <person name="Vlamakis H."/>
            <person name="Clish C."/>
            <person name="Bullock K."/>
            <person name="Deik A."/>
            <person name="Scott J."/>
            <person name="Pierce K.A."/>
            <person name="Xavier R.J."/>
            <person name="Alm E.J."/>
        </authorList>
    </citation>
    <scope>NUCLEOTIDE SEQUENCE [LARGE SCALE GENOMIC DNA]</scope>
    <source>
        <strain evidence="2 3">BIOML-A2</strain>
    </source>
</reference>
<feature type="region of interest" description="Disordered" evidence="1">
    <location>
        <begin position="1"/>
        <end position="37"/>
    </location>
</feature>
<dbReference type="AlphaFoldDB" id="A0A6I2R0H0"/>
<organism evidence="2 3">
    <name type="scientific">Flavonifractor plautii</name>
    <name type="common">Fusobacterium plautii</name>
    <dbReference type="NCBI Taxonomy" id="292800"/>
    <lineage>
        <taxon>Bacteria</taxon>
        <taxon>Bacillati</taxon>
        <taxon>Bacillota</taxon>
        <taxon>Clostridia</taxon>
        <taxon>Eubacteriales</taxon>
        <taxon>Oscillospiraceae</taxon>
        <taxon>Flavonifractor</taxon>
    </lineage>
</organism>
<evidence type="ECO:0000313" key="3">
    <source>
        <dbReference type="Proteomes" id="UP000434475"/>
    </source>
</evidence>
<dbReference type="Proteomes" id="UP000434475">
    <property type="component" value="Unassembled WGS sequence"/>
</dbReference>
<comment type="caution">
    <text evidence="2">The sequence shown here is derived from an EMBL/GenBank/DDBJ whole genome shotgun (WGS) entry which is preliminary data.</text>
</comment>
<accession>A0A6I2R0H0</accession>
<feature type="compositionally biased region" description="Basic and acidic residues" evidence="1">
    <location>
        <begin position="19"/>
        <end position="30"/>
    </location>
</feature>
<dbReference type="RefSeq" id="WP_172697186.1">
    <property type="nucleotide sequence ID" value="NZ_WKPR01000003.1"/>
</dbReference>
<evidence type="ECO:0000313" key="2">
    <source>
        <dbReference type="EMBL" id="MSB18420.1"/>
    </source>
</evidence>
<dbReference type="EMBL" id="WKPR01000003">
    <property type="protein sequence ID" value="MSB18420.1"/>
    <property type="molecule type" value="Genomic_DNA"/>
</dbReference>